<dbReference type="EMBL" id="CM047942">
    <property type="protein sequence ID" value="KAI9902232.1"/>
    <property type="molecule type" value="Genomic_DNA"/>
</dbReference>
<sequence length="225" mass="23573">MKSFGITAVAALLLNGASAHYIWNQLDIDGAAGSGADGIRPNSNYNSPVTDLASNDLRCNEGGITGTGTTVRDIKAGSDFTFHTDVAVYHQGPVSVFLSKATGAVEDYEGDGGWLKIADIGPTFGSGGATWDLSDSYTFTLPSCIPDGQYLLRIQQLGIHNPWPSGIPQFYIACAQINVSGGSGTFSPNLEIPGAFKETDSGYTANIYDPNFTSYEIPGGPVATC</sequence>
<reference evidence="1" key="1">
    <citation type="submission" date="2022-10" db="EMBL/GenBank/DDBJ databases">
        <title>Complete Genome of Trichothecium roseum strain YXFP-22015, a Plant Pathogen Isolated from Citrus.</title>
        <authorList>
            <person name="Wang Y."/>
            <person name="Zhu L."/>
        </authorList>
    </citation>
    <scope>NUCLEOTIDE SEQUENCE</scope>
    <source>
        <strain evidence="1">YXFP-22015</strain>
    </source>
</reference>
<organism evidence="1 2">
    <name type="scientific">Trichothecium roseum</name>
    <dbReference type="NCBI Taxonomy" id="47278"/>
    <lineage>
        <taxon>Eukaryota</taxon>
        <taxon>Fungi</taxon>
        <taxon>Dikarya</taxon>
        <taxon>Ascomycota</taxon>
        <taxon>Pezizomycotina</taxon>
        <taxon>Sordariomycetes</taxon>
        <taxon>Hypocreomycetidae</taxon>
        <taxon>Hypocreales</taxon>
        <taxon>Hypocreales incertae sedis</taxon>
        <taxon>Trichothecium</taxon>
    </lineage>
</organism>
<name>A0ACC0V7W6_9HYPO</name>
<accession>A0ACC0V7W6</accession>
<gene>
    <name evidence="1" type="ORF">N3K66_004049</name>
</gene>
<dbReference type="Proteomes" id="UP001163324">
    <property type="component" value="Chromosome 3"/>
</dbReference>
<evidence type="ECO:0000313" key="2">
    <source>
        <dbReference type="Proteomes" id="UP001163324"/>
    </source>
</evidence>
<protein>
    <submittedName>
        <fullName evidence="1">Uncharacterized protein</fullName>
    </submittedName>
</protein>
<evidence type="ECO:0000313" key="1">
    <source>
        <dbReference type="EMBL" id="KAI9902232.1"/>
    </source>
</evidence>
<comment type="caution">
    <text evidence="1">The sequence shown here is derived from an EMBL/GenBank/DDBJ whole genome shotgun (WGS) entry which is preliminary data.</text>
</comment>
<proteinExistence type="predicted"/>
<keyword evidence="2" id="KW-1185">Reference proteome</keyword>